<feature type="transmembrane region" description="Helical" evidence="1">
    <location>
        <begin position="6"/>
        <end position="25"/>
    </location>
</feature>
<proteinExistence type="predicted"/>
<dbReference type="AlphaFoldDB" id="A0A815NGT5"/>
<dbReference type="Proteomes" id="UP000681722">
    <property type="component" value="Unassembled WGS sequence"/>
</dbReference>
<keyword evidence="1" id="KW-1133">Transmembrane helix</keyword>
<dbReference type="Proteomes" id="UP000677228">
    <property type="component" value="Unassembled WGS sequence"/>
</dbReference>
<dbReference type="EMBL" id="CAJOBA010039238">
    <property type="protein sequence ID" value="CAF4074364.1"/>
    <property type="molecule type" value="Genomic_DNA"/>
</dbReference>
<evidence type="ECO:0000313" key="5">
    <source>
        <dbReference type="EMBL" id="CAF4310277.1"/>
    </source>
</evidence>
<reference evidence="3" key="1">
    <citation type="submission" date="2021-02" db="EMBL/GenBank/DDBJ databases">
        <authorList>
            <person name="Nowell W R."/>
        </authorList>
    </citation>
    <scope>NUCLEOTIDE SEQUENCE</scope>
</reference>
<keyword evidence="6" id="KW-1185">Reference proteome</keyword>
<evidence type="ECO:0000313" key="2">
    <source>
        <dbReference type="EMBL" id="CAF1268628.1"/>
    </source>
</evidence>
<organism evidence="3 6">
    <name type="scientific">Didymodactylos carnosus</name>
    <dbReference type="NCBI Taxonomy" id="1234261"/>
    <lineage>
        <taxon>Eukaryota</taxon>
        <taxon>Metazoa</taxon>
        <taxon>Spiralia</taxon>
        <taxon>Gnathifera</taxon>
        <taxon>Rotifera</taxon>
        <taxon>Eurotatoria</taxon>
        <taxon>Bdelloidea</taxon>
        <taxon>Philodinida</taxon>
        <taxon>Philodinidae</taxon>
        <taxon>Didymodactylos</taxon>
    </lineage>
</organism>
<evidence type="ECO:0000313" key="3">
    <source>
        <dbReference type="EMBL" id="CAF1431755.1"/>
    </source>
</evidence>
<sequence>MVQVYKIITGAILCTLLMTISILTVESKYAENIPQYDQNLEANIPIKYIAKRRFLPTRRDLLEWPISYENNNLVHLDKYQFMKLKRDYLTNRRNEEKQIIKGLV</sequence>
<evidence type="ECO:0000313" key="6">
    <source>
        <dbReference type="Proteomes" id="UP000663829"/>
    </source>
</evidence>
<gene>
    <name evidence="3" type="ORF">GPM918_LOCUS34033</name>
    <name evidence="2" type="ORF">OVA965_LOCUS27075</name>
    <name evidence="5" type="ORF">SRO942_LOCUS34729</name>
    <name evidence="4" type="ORF">TMI583_LOCUS27817</name>
</gene>
<comment type="caution">
    <text evidence="3">The sequence shown here is derived from an EMBL/GenBank/DDBJ whole genome shotgun (WGS) entry which is preliminary data.</text>
</comment>
<dbReference type="EMBL" id="CAJNOK010017678">
    <property type="protein sequence ID" value="CAF1268628.1"/>
    <property type="molecule type" value="Genomic_DNA"/>
</dbReference>
<dbReference type="OrthoDB" id="10035995at2759"/>
<accession>A0A815NGT5</accession>
<protein>
    <submittedName>
        <fullName evidence="3">Uncharacterized protein</fullName>
    </submittedName>
</protein>
<dbReference type="EMBL" id="CAJNOQ010018564">
    <property type="protein sequence ID" value="CAF1431755.1"/>
    <property type="molecule type" value="Genomic_DNA"/>
</dbReference>
<evidence type="ECO:0000256" key="1">
    <source>
        <dbReference type="SAM" id="Phobius"/>
    </source>
</evidence>
<dbReference type="Proteomes" id="UP000663829">
    <property type="component" value="Unassembled WGS sequence"/>
</dbReference>
<dbReference type="EMBL" id="CAJOBC010083999">
    <property type="protein sequence ID" value="CAF4310277.1"/>
    <property type="molecule type" value="Genomic_DNA"/>
</dbReference>
<name>A0A815NGT5_9BILA</name>
<dbReference type="Proteomes" id="UP000682733">
    <property type="component" value="Unassembled WGS sequence"/>
</dbReference>
<keyword evidence="1" id="KW-0472">Membrane</keyword>
<evidence type="ECO:0000313" key="4">
    <source>
        <dbReference type="EMBL" id="CAF4074364.1"/>
    </source>
</evidence>
<keyword evidence="1" id="KW-0812">Transmembrane</keyword>